<gene>
    <name evidence="1" type="ORF">PsorP6_015344</name>
</gene>
<protein>
    <submittedName>
        <fullName evidence="1">Uncharacterized protein</fullName>
    </submittedName>
</protein>
<organism evidence="1 2">
    <name type="scientific">Peronosclerospora sorghi</name>
    <dbReference type="NCBI Taxonomy" id="230839"/>
    <lineage>
        <taxon>Eukaryota</taxon>
        <taxon>Sar</taxon>
        <taxon>Stramenopiles</taxon>
        <taxon>Oomycota</taxon>
        <taxon>Peronosporomycetes</taxon>
        <taxon>Peronosporales</taxon>
        <taxon>Peronosporaceae</taxon>
        <taxon>Peronosclerospora</taxon>
    </lineage>
</organism>
<comment type="caution">
    <text evidence="1">The sequence shown here is derived from an EMBL/GenBank/DDBJ whole genome shotgun (WGS) entry which is preliminary data.</text>
</comment>
<evidence type="ECO:0000313" key="1">
    <source>
        <dbReference type="EMBL" id="KAI9909333.1"/>
    </source>
</evidence>
<evidence type="ECO:0000313" key="2">
    <source>
        <dbReference type="Proteomes" id="UP001163321"/>
    </source>
</evidence>
<accession>A0ACC0VUB5</accession>
<reference evidence="1 2" key="1">
    <citation type="journal article" date="2022" name="bioRxiv">
        <title>The genome of the oomycete Peronosclerospora sorghi, a cosmopolitan pathogen of maize and sorghum, is inflated with dispersed pseudogenes.</title>
        <authorList>
            <person name="Fletcher K."/>
            <person name="Martin F."/>
            <person name="Isakeit T."/>
            <person name="Cavanaugh K."/>
            <person name="Magill C."/>
            <person name="Michelmore R."/>
        </authorList>
    </citation>
    <scope>NUCLEOTIDE SEQUENCE [LARGE SCALE GENOMIC DNA]</scope>
    <source>
        <strain evidence="1">P6</strain>
    </source>
</reference>
<name>A0ACC0VUB5_9STRA</name>
<proteinExistence type="predicted"/>
<dbReference type="Proteomes" id="UP001163321">
    <property type="component" value="Chromosome 7"/>
</dbReference>
<keyword evidence="2" id="KW-1185">Reference proteome</keyword>
<sequence length="141" mass="16548">MHQWADVIYHHPTASKYVHGMAFHWYEDGGERYTDGVDYPEYLNDTFFIDPNRFMLATESCNCPGVAVGQDARFRAQRYVVEWVDWNLLLDHTGGANHKGNLCDAPILLTENGNYFTIQPMYYFIQHFSRFLNKHFALVFQ</sequence>
<dbReference type="EMBL" id="CM047586">
    <property type="protein sequence ID" value="KAI9909333.1"/>
    <property type="molecule type" value="Genomic_DNA"/>
</dbReference>